<dbReference type="SUPFAM" id="SSF53613">
    <property type="entry name" value="Ribokinase-like"/>
    <property type="match status" value="1"/>
</dbReference>
<evidence type="ECO:0000313" key="7">
    <source>
        <dbReference type="EMBL" id="EQD76003.1"/>
    </source>
</evidence>
<evidence type="ECO:0000256" key="5">
    <source>
        <dbReference type="ARBA" id="ARBA00022840"/>
    </source>
</evidence>
<feature type="domain" description="Carbohydrate kinase PfkB" evidence="6">
    <location>
        <begin position="1"/>
        <end position="308"/>
    </location>
</feature>
<evidence type="ECO:0000256" key="4">
    <source>
        <dbReference type="ARBA" id="ARBA00022777"/>
    </source>
</evidence>
<keyword evidence="2" id="KW-0808">Transferase</keyword>
<keyword evidence="5" id="KW-0067">ATP-binding</keyword>
<comment type="similarity">
    <text evidence="1">Belongs to the carbohydrate kinase PfkB family.</text>
</comment>
<reference evidence="7" key="2">
    <citation type="journal article" date="2014" name="ISME J.">
        <title>Microbial stratification in low pH oxic and suboxic macroscopic growths along an acid mine drainage.</title>
        <authorList>
            <person name="Mendez-Garcia C."/>
            <person name="Mesa V."/>
            <person name="Sprenger R.R."/>
            <person name="Richter M."/>
            <person name="Diez M.S."/>
            <person name="Solano J."/>
            <person name="Bargiela R."/>
            <person name="Golyshina O.V."/>
            <person name="Manteca A."/>
            <person name="Ramos J.L."/>
            <person name="Gallego J.R."/>
            <person name="Llorente I."/>
            <person name="Martins Dos Santos V.A."/>
            <person name="Jensen O.N."/>
            <person name="Pelaez A.I."/>
            <person name="Sanchez J."/>
            <person name="Ferrer M."/>
        </authorList>
    </citation>
    <scope>NUCLEOTIDE SEQUENCE</scope>
</reference>
<gene>
    <name evidence="7" type="ORF">B1B_01981</name>
</gene>
<evidence type="ECO:0000256" key="3">
    <source>
        <dbReference type="ARBA" id="ARBA00022741"/>
    </source>
</evidence>
<name>T1C571_9ZZZZ</name>
<dbReference type="PANTHER" id="PTHR43085">
    <property type="entry name" value="HEXOKINASE FAMILY MEMBER"/>
    <property type="match status" value="1"/>
</dbReference>
<organism evidence="7">
    <name type="scientific">mine drainage metagenome</name>
    <dbReference type="NCBI Taxonomy" id="410659"/>
    <lineage>
        <taxon>unclassified sequences</taxon>
        <taxon>metagenomes</taxon>
        <taxon>ecological metagenomes</taxon>
    </lineage>
</organism>
<sequence>MPEIVCFGEALIDLLAEPPAHADEPWRFRQHAGGAPANTAVAIARLGGSVSFIGMLGHDPFGDFLWAELTAAGVGTEGIRRSARGQTALAFVFLDPSGERSFRFYGDRAAHLLFRPEDFPDNVFESLKLFHLGSNTLTRPASVGSTRYGLGMAQAARAWISMDLNLRPLLWDDARTIRTTVESMLPEIQILKMSRSELVFMAEPMESPEHWIDHCLEGSTRLVLVTDGSQPIAYFTRVRRGTVPAWSVVARDTTAAGDAFSGGFLYRFVDALRQGVDIERWIEAPDALEPALRFAAACGALAVTRVGSFGAMPGLLEVETFLDNQT</sequence>
<accession>T1C571</accession>
<evidence type="ECO:0000256" key="2">
    <source>
        <dbReference type="ARBA" id="ARBA00022679"/>
    </source>
</evidence>
<dbReference type="CDD" id="cd01167">
    <property type="entry name" value="bac_FRK"/>
    <property type="match status" value="1"/>
</dbReference>
<reference evidence="7" key="1">
    <citation type="submission" date="2013-08" db="EMBL/GenBank/DDBJ databases">
        <authorList>
            <person name="Mendez C."/>
            <person name="Richter M."/>
            <person name="Ferrer M."/>
            <person name="Sanchez J."/>
        </authorList>
    </citation>
    <scope>NUCLEOTIDE SEQUENCE</scope>
</reference>
<dbReference type="InterPro" id="IPR002173">
    <property type="entry name" value="Carboh/pur_kinase_PfkB_CS"/>
</dbReference>
<dbReference type="Gene3D" id="3.40.1190.20">
    <property type="match status" value="1"/>
</dbReference>
<dbReference type="GO" id="GO:0005524">
    <property type="term" value="F:ATP binding"/>
    <property type="evidence" value="ECO:0007669"/>
    <property type="project" value="UniProtKB-KW"/>
</dbReference>
<dbReference type="GO" id="GO:0016301">
    <property type="term" value="F:kinase activity"/>
    <property type="evidence" value="ECO:0007669"/>
    <property type="project" value="UniProtKB-KW"/>
</dbReference>
<dbReference type="PROSITE" id="PS00583">
    <property type="entry name" value="PFKB_KINASES_1"/>
    <property type="match status" value="1"/>
</dbReference>
<dbReference type="InterPro" id="IPR050306">
    <property type="entry name" value="PfkB_Carbo_kinase"/>
</dbReference>
<dbReference type="AlphaFoldDB" id="T1C571"/>
<dbReference type="PANTHER" id="PTHR43085:SF1">
    <property type="entry name" value="PSEUDOURIDINE KINASE-RELATED"/>
    <property type="match status" value="1"/>
</dbReference>
<dbReference type="EMBL" id="AUZY01001169">
    <property type="protein sequence ID" value="EQD76003.1"/>
    <property type="molecule type" value="Genomic_DNA"/>
</dbReference>
<proteinExistence type="inferred from homology"/>
<evidence type="ECO:0000256" key="1">
    <source>
        <dbReference type="ARBA" id="ARBA00010688"/>
    </source>
</evidence>
<dbReference type="Pfam" id="PF00294">
    <property type="entry name" value="PfkB"/>
    <property type="match status" value="1"/>
</dbReference>
<dbReference type="PROSITE" id="PS00584">
    <property type="entry name" value="PFKB_KINASES_2"/>
    <property type="match status" value="1"/>
</dbReference>
<dbReference type="InterPro" id="IPR011611">
    <property type="entry name" value="PfkB_dom"/>
</dbReference>
<evidence type="ECO:0000259" key="6">
    <source>
        <dbReference type="Pfam" id="PF00294"/>
    </source>
</evidence>
<protein>
    <submittedName>
        <fullName evidence="7">PfkB domain protein</fullName>
    </submittedName>
</protein>
<keyword evidence="4" id="KW-0418">Kinase</keyword>
<keyword evidence="3" id="KW-0547">Nucleotide-binding</keyword>
<dbReference type="InterPro" id="IPR029056">
    <property type="entry name" value="Ribokinase-like"/>
</dbReference>
<comment type="caution">
    <text evidence="7">The sequence shown here is derived from an EMBL/GenBank/DDBJ whole genome shotgun (WGS) entry which is preliminary data.</text>
</comment>